<dbReference type="AlphaFoldDB" id="A0A4R8FXZ6"/>
<dbReference type="EMBL" id="SOEC01000008">
    <property type="protein sequence ID" value="TDX29133.1"/>
    <property type="molecule type" value="Genomic_DNA"/>
</dbReference>
<dbReference type="GO" id="GO:0003677">
    <property type="term" value="F:DNA binding"/>
    <property type="evidence" value="ECO:0007669"/>
    <property type="project" value="InterPro"/>
</dbReference>
<dbReference type="Pfam" id="PF01381">
    <property type="entry name" value="HTH_3"/>
    <property type="match status" value="1"/>
</dbReference>
<dbReference type="SUPFAM" id="SSF47413">
    <property type="entry name" value="lambda repressor-like DNA-binding domains"/>
    <property type="match status" value="1"/>
</dbReference>
<dbReference type="OrthoDB" id="6877645at2"/>
<dbReference type="CDD" id="cd00093">
    <property type="entry name" value="HTH_XRE"/>
    <property type="match status" value="1"/>
</dbReference>
<accession>A0A4R8FXZ6</accession>
<protein>
    <submittedName>
        <fullName evidence="2">Putative transcriptional regulator</fullName>
    </submittedName>
</protein>
<proteinExistence type="predicted"/>
<organism evidence="2 3">
    <name type="scientific">Modicisalibacter xianhensis</name>
    <dbReference type="NCBI Taxonomy" id="442341"/>
    <lineage>
        <taxon>Bacteria</taxon>
        <taxon>Pseudomonadati</taxon>
        <taxon>Pseudomonadota</taxon>
        <taxon>Gammaproteobacteria</taxon>
        <taxon>Oceanospirillales</taxon>
        <taxon>Halomonadaceae</taxon>
        <taxon>Modicisalibacter</taxon>
    </lineage>
</organism>
<dbReference type="InterPro" id="IPR010982">
    <property type="entry name" value="Lambda_DNA-bd_dom_sf"/>
</dbReference>
<dbReference type="Gene3D" id="1.10.260.40">
    <property type="entry name" value="lambda repressor-like DNA-binding domains"/>
    <property type="match status" value="1"/>
</dbReference>
<comment type="caution">
    <text evidence="2">The sequence shown here is derived from an EMBL/GenBank/DDBJ whole genome shotgun (WGS) entry which is preliminary data.</text>
</comment>
<sequence>MKLKELREKACLTQTELGKATGLGQTAISNYESGYRTPDLNKVGRIVAVLRAKGVPVTLEDIFSDLADQAA</sequence>
<dbReference type="RefSeq" id="WP_134017972.1">
    <property type="nucleotide sequence ID" value="NZ_SOEC01000008.1"/>
</dbReference>
<dbReference type="SMART" id="SM00530">
    <property type="entry name" value="HTH_XRE"/>
    <property type="match status" value="1"/>
</dbReference>
<evidence type="ECO:0000313" key="2">
    <source>
        <dbReference type="EMBL" id="TDX29133.1"/>
    </source>
</evidence>
<reference evidence="2 3" key="1">
    <citation type="submission" date="2019-03" db="EMBL/GenBank/DDBJ databases">
        <title>Freshwater and sediment microbial communities from various areas in North America, analyzing microbe dynamics in response to fracking.</title>
        <authorList>
            <person name="Lamendella R."/>
        </authorList>
    </citation>
    <scope>NUCLEOTIDE SEQUENCE [LARGE SCALE GENOMIC DNA]</scope>
    <source>
        <strain evidence="2 3">6_TX</strain>
    </source>
</reference>
<evidence type="ECO:0000313" key="3">
    <source>
        <dbReference type="Proteomes" id="UP000294489"/>
    </source>
</evidence>
<dbReference type="InterPro" id="IPR001387">
    <property type="entry name" value="Cro/C1-type_HTH"/>
</dbReference>
<name>A0A4R8FXZ6_9GAMM</name>
<feature type="domain" description="HTH cro/C1-type" evidence="1">
    <location>
        <begin position="3"/>
        <end position="62"/>
    </location>
</feature>
<dbReference type="Proteomes" id="UP000294489">
    <property type="component" value="Unassembled WGS sequence"/>
</dbReference>
<evidence type="ECO:0000259" key="1">
    <source>
        <dbReference type="PROSITE" id="PS50943"/>
    </source>
</evidence>
<gene>
    <name evidence="2" type="ORF">DFO67_108177</name>
</gene>
<dbReference type="PROSITE" id="PS50943">
    <property type="entry name" value="HTH_CROC1"/>
    <property type="match status" value="1"/>
</dbReference>